<dbReference type="GO" id="GO:0044550">
    <property type="term" value="P:secondary metabolite biosynthetic process"/>
    <property type="evidence" value="ECO:0007669"/>
    <property type="project" value="UniProtKB-ARBA"/>
</dbReference>
<dbReference type="InterPro" id="IPR032088">
    <property type="entry name" value="SAT"/>
</dbReference>
<dbReference type="InterPro" id="IPR050091">
    <property type="entry name" value="PKS_NRPS_Biosynth_Enz"/>
</dbReference>
<evidence type="ECO:0000259" key="8">
    <source>
        <dbReference type="PROSITE" id="PS52004"/>
    </source>
</evidence>
<name>A0A0U1LVK9_TALIS</name>
<proteinExistence type="predicted"/>
<dbReference type="GO" id="GO:0006633">
    <property type="term" value="P:fatty acid biosynthetic process"/>
    <property type="evidence" value="ECO:0007669"/>
    <property type="project" value="InterPro"/>
</dbReference>
<evidence type="ECO:0000256" key="6">
    <source>
        <dbReference type="SAM" id="MobiDB-lite"/>
    </source>
</evidence>
<feature type="region of interest" description="N-terminal hotdog fold" evidence="5">
    <location>
        <begin position="1301"/>
        <end position="1433"/>
    </location>
</feature>
<protein>
    <submittedName>
        <fullName evidence="10">Polyketide synthase, putative</fullName>
    </submittedName>
</protein>
<evidence type="ECO:0000256" key="3">
    <source>
        <dbReference type="ARBA" id="ARBA00022679"/>
    </source>
</evidence>
<dbReference type="InterPro" id="IPR036736">
    <property type="entry name" value="ACP-like_sf"/>
</dbReference>
<dbReference type="InterPro" id="IPR006162">
    <property type="entry name" value="Ppantetheine_attach_site"/>
</dbReference>
<feature type="region of interest" description="Disordered" evidence="6">
    <location>
        <begin position="1851"/>
        <end position="1880"/>
    </location>
</feature>
<feature type="domain" description="Carrier" evidence="7">
    <location>
        <begin position="1649"/>
        <end position="1725"/>
    </location>
</feature>
<dbReference type="Gene3D" id="3.40.47.10">
    <property type="match status" value="1"/>
</dbReference>
<dbReference type="Pfam" id="PF16073">
    <property type="entry name" value="SAT"/>
    <property type="match status" value="1"/>
</dbReference>
<dbReference type="FunFam" id="1.10.1200.10:FF:000011">
    <property type="entry name" value="Sterigmatocystin biosynthesis polyketide synthase"/>
    <property type="match status" value="2"/>
</dbReference>
<dbReference type="SMART" id="SM00827">
    <property type="entry name" value="PKS_AT"/>
    <property type="match status" value="1"/>
</dbReference>
<feature type="region of interest" description="C-terminal hotdog fold" evidence="5">
    <location>
        <begin position="1461"/>
        <end position="1606"/>
    </location>
</feature>
<feature type="compositionally biased region" description="Polar residues" evidence="6">
    <location>
        <begin position="1761"/>
        <end position="1775"/>
    </location>
</feature>
<dbReference type="Gene3D" id="1.10.1200.10">
    <property type="entry name" value="ACP-like"/>
    <property type="match status" value="2"/>
</dbReference>
<dbReference type="CDD" id="cd00833">
    <property type="entry name" value="PKS"/>
    <property type="match status" value="1"/>
</dbReference>
<evidence type="ECO:0000256" key="1">
    <source>
        <dbReference type="ARBA" id="ARBA00022450"/>
    </source>
</evidence>
<feature type="region of interest" description="Disordered" evidence="6">
    <location>
        <begin position="1728"/>
        <end position="1775"/>
    </location>
</feature>
<feature type="active site" description="Proton donor; for dehydratase activity" evidence="5">
    <location>
        <position position="1519"/>
    </location>
</feature>
<feature type="domain" description="Carrier" evidence="7">
    <location>
        <begin position="1773"/>
        <end position="1850"/>
    </location>
</feature>
<dbReference type="InterPro" id="IPR001227">
    <property type="entry name" value="Ac_transferase_dom_sf"/>
</dbReference>
<evidence type="ECO:0000313" key="10">
    <source>
        <dbReference type="EMBL" id="CRG87409.1"/>
    </source>
</evidence>
<reference evidence="10 11" key="1">
    <citation type="submission" date="2015-04" db="EMBL/GenBank/DDBJ databases">
        <authorList>
            <person name="Syromyatnikov M.Y."/>
            <person name="Popov V.N."/>
        </authorList>
    </citation>
    <scope>NUCLEOTIDE SEQUENCE [LARGE SCALE GENOMIC DNA]</scope>
    <source>
        <strain evidence="10">WF-38-12</strain>
    </source>
</reference>
<keyword evidence="2" id="KW-0597">Phosphoprotein</keyword>
<feature type="compositionally biased region" description="Low complexity" evidence="6">
    <location>
        <begin position="1857"/>
        <end position="1873"/>
    </location>
</feature>
<dbReference type="InterPro" id="IPR016039">
    <property type="entry name" value="Thiolase-like"/>
</dbReference>
<dbReference type="SMART" id="SM00825">
    <property type="entry name" value="PKS_KS"/>
    <property type="match status" value="1"/>
</dbReference>
<dbReference type="GO" id="GO:0031177">
    <property type="term" value="F:phosphopantetheine binding"/>
    <property type="evidence" value="ECO:0007669"/>
    <property type="project" value="InterPro"/>
</dbReference>
<dbReference type="FunFam" id="3.40.366.10:FF:000002">
    <property type="entry name" value="Probable polyketide synthase 2"/>
    <property type="match status" value="1"/>
</dbReference>
<dbReference type="Gene3D" id="3.40.50.1820">
    <property type="entry name" value="alpha/beta hydrolase"/>
    <property type="match status" value="1"/>
</dbReference>
<dbReference type="InterPro" id="IPR016035">
    <property type="entry name" value="Acyl_Trfase/lysoPLipase"/>
</dbReference>
<dbReference type="SUPFAM" id="SSF55048">
    <property type="entry name" value="Probable ACP-binding domain of malonyl-CoA ACP transacylase"/>
    <property type="match status" value="1"/>
</dbReference>
<dbReference type="Pfam" id="PF00109">
    <property type="entry name" value="ketoacyl-synt"/>
    <property type="match status" value="1"/>
</dbReference>
<dbReference type="PROSITE" id="PS00012">
    <property type="entry name" value="PHOSPHOPANTETHEINE"/>
    <property type="match status" value="2"/>
</dbReference>
<organism evidence="10 11">
    <name type="scientific">Talaromyces islandicus</name>
    <name type="common">Penicillium islandicum</name>
    <dbReference type="NCBI Taxonomy" id="28573"/>
    <lineage>
        <taxon>Eukaryota</taxon>
        <taxon>Fungi</taxon>
        <taxon>Dikarya</taxon>
        <taxon>Ascomycota</taxon>
        <taxon>Pezizomycotina</taxon>
        <taxon>Eurotiomycetes</taxon>
        <taxon>Eurotiomycetidae</taxon>
        <taxon>Eurotiales</taxon>
        <taxon>Trichocomaceae</taxon>
        <taxon>Talaromyces</taxon>
        <taxon>Talaromyces sect. Islandici</taxon>
    </lineage>
</organism>
<dbReference type="FunFam" id="3.10.129.110:FF:000001">
    <property type="entry name" value="Sterigmatocystin biosynthesis polyketide synthase"/>
    <property type="match status" value="1"/>
</dbReference>
<dbReference type="SMART" id="SM01294">
    <property type="entry name" value="PKS_PP_betabranch"/>
    <property type="match status" value="1"/>
</dbReference>
<feature type="active site" description="Proton acceptor; for dehydratase activity" evidence="5">
    <location>
        <position position="1333"/>
    </location>
</feature>
<evidence type="ECO:0000256" key="5">
    <source>
        <dbReference type="PROSITE-ProRule" id="PRU01363"/>
    </source>
</evidence>
<dbReference type="InterPro" id="IPR042104">
    <property type="entry name" value="PKS_dehydratase_sf"/>
</dbReference>
<feature type="domain" description="PKS/mFAS DH" evidence="9">
    <location>
        <begin position="1301"/>
        <end position="1606"/>
    </location>
</feature>
<dbReference type="InterPro" id="IPR014031">
    <property type="entry name" value="Ketoacyl_synth_C"/>
</dbReference>
<dbReference type="Pfam" id="PF02801">
    <property type="entry name" value="Ketoacyl-synt_C"/>
    <property type="match status" value="1"/>
</dbReference>
<keyword evidence="1" id="KW-0596">Phosphopantetheine</keyword>
<gene>
    <name evidence="10" type="ORF">PISL3812_04426</name>
</gene>
<dbReference type="SUPFAM" id="SSF53474">
    <property type="entry name" value="alpha/beta-Hydrolases"/>
    <property type="match status" value="1"/>
</dbReference>
<dbReference type="SUPFAM" id="SSF53901">
    <property type="entry name" value="Thiolase-like"/>
    <property type="match status" value="1"/>
</dbReference>
<keyword evidence="4" id="KW-0677">Repeat</keyword>
<dbReference type="Gene3D" id="3.10.129.110">
    <property type="entry name" value="Polyketide synthase dehydratase"/>
    <property type="match status" value="1"/>
</dbReference>
<dbReference type="SUPFAM" id="SSF47336">
    <property type="entry name" value="ACP-like"/>
    <property type="match status" value="2"/>
</dbReference>
<accession>A0A0U1LVK9</accession>
<evidence type="ECO:0000259" key="9">
    <source>
        <dbReference type="PROSITE" id="PS52019"/>
    </source>
</evidence>
<dbReference type="GO" id="GO:0004312">
    <property type="term" value="F:fatty acid synthase activity"/>
    <property type="evidence" value="ECO:0007669"/>
    <property type="project" value="TreeGrafter"/>
</dbReference>
<dbReference type="Gene3D" id="3.40.366.10">
    <property type="entry name" value="Malonyl-Coenzyme A Acyl Carrier Protein, domain 2"/>
    <property type="match status" value="2"/>
</dbReference>
<dbReference type="Pfam" id="PF00698">
    <property type="entry name" value="Acyl_transf_1"/>
    <property type="match status" value="1"/>
</dbReference>
<dbReference type="InterPro" id="IPR020841">
    <property type="entry name" value="PKS_Beta-ketoAc_synthase_dom"/>
</dbReference>
<keyword evidence="3" id="KW-0808">Transferase</keyword>
<dbReference type="InterPro" id="IPR009081">
    <property type="entry name" value="PP-bd_ACP"/>
</dbReference>
<sequence>MTQGAIMEETNRVYVFGDQTSEFDSGLRRLIQAKNNSFVTSFFERCFYALRHEIAQLPPSDRKTLPRFTSIVDLLARYRVSEPNPVLESALTTIYQLGSFISYYGDGGYIYPAVSQSHVIGLCTGLLASAAVASSRTIGELIPVAVEAVVIALRLGLCAFKVRNSVGRNEGSSQSWSAVVSGMEEEETVEFIQEFSTNKGLPPSSRPYVSAVSSNGLTISAPPLVLEEFLDIKLAKDIKPFRVSVHAPFHAPHLYGKEDVDWILKSHDHGSFTGYSAHISVLSSTSGRKLVADNFEDLLRVAVEEILLEKLCWNKVLDGCSSVLKSSGASKCVIVPVATAASSGLLTTLKRAGISDVTLDNGLAEISKDREDSRSTGRPEQSKIAIIGISGRFPEAASLEQFWDLLERGLDVHREVPPDRWDWKTHVDPTGKKRNTSQVPYGCWINEPGLFDPRFFNMSPREALQADPGQRLALVTAFEALEMAGFVPDSTASTQKNRVGIFYGMTSDDYREINSGQDIDTYFIPGGNRAFTPGRINYHFKFSGPSVSVDTACSSSLAAIHVACNSLWRNDTDTAIAGGTNVLTNPDNHAGLDRGHFLSRTGNCNTFDDGADGYCRADGVGTVVLKRLEDALADKDPIQAVIAGAYTNHSAEAVSMTRPHVGAQAFIFDKLLNEADINPHDVSYIEMHGTGTQAGDAVEMQSVLDIFAPDYRRKPDQSLYLGSAKANIGHGESASGVSALIKVLLMMRKNVIPPHCGIKTKINHNFPTDFKERNVHIAFKPTPWVKKESEPRRCFINNFSAAGGNTALLVEDAPHREVDGTLQDPRSTYVVAISARSQNALKNNIKNLMEYISENTPGADESQFLAKLSYTTTARRIHHPFRVMVAGNSISEIKQGLSAAVNRESISPAPAATPNVGFVFTGQGAQYAGMGKQYYESFSQFRSDILRFDGIAQRQGFPSVLPLIDGSVPIEELSPVVTQLGTTCMQMALANLWMSWDLRPAFVMGHSLGEYAALHVSGVLTAFDAIYLCGYRAQLLEEKCNIGTHAMLAVRSALSEITPFLNPGIHEVACINAPGETVISGTSPNIDALSEQFVAAGIKATKLQVPFAFHSAQVEPILELLQDAGKGVRFHKPSVPLVSPLLGEVISADNYEKLGGKYLSRHCRETVNFLAGIEATRHAKLMNDKTLWIEIGSHTVCSGMIKATLGPQANTVASLRRNEDAWKILSQSLTSVYLAGIELQWKEFHQDFKAGHEVLHLPAYSWDNKNYWIDYKNDFCLTKGGDSMEQAASKPTPQTLTIAAQKVIEVHNDENKASVIVETDINDPLLSPVIQGHKVNGAALCPSSLYADMAQTLAEYLVDNFKPELKGVGLDVANMLVPKPLIYKNAGPQLLRISATVEWSSQQVSLQFYAVNSEGKKIADHATCVVKLFDCDAAREEWKRNSYLIRRSIDRLVQSAADGESHKLGRGMAYKLFGALVDYGDNYKSMREVILDSENYEATARIQFQAEPANFHRNPYWIDSIGHLTGFTMNANDATDSANYVYVNHGWDSMRCLKKFSANSTYRNYVRMQPWQGTIYSGDVYLFEEDEIIAVYGGFQGVPRKVLNSVLPPVGGTQTASRAPVKKAAPAPVTVPKPKFTAKAVKPAASKSSGPSVLVQAFKILAQEVGLSESELTDDLVFADYGVDSLLSLTVTGKFREELNVDLESTVFMDHPTVKEFKQFFGQLTSSSMDSSESSSDSSVFDDSASASDSSAPGTPDTPADLNTSSVKASPSAQDNKTLATIRQTLIEEIGVSADELTGEANLGEMGMDSLLSLTVLGRLRESLNLDLPNEFFIENPTMDDVETALDLKPKAPAEPPARVSAPSSLPAVSSPLKTEELTSKLSHPRASSILLQGNPNTATATLFLFPDGSGSSTSYATIPKISPNVCVYGLNCPYMKTPEKLNCALQDLTPPYLAEIRRRQPKGPYNVGGWSAGGICAYDAAKQLVLEEGETVERLFLLDSPFPIGLEKLPPRLYRFFDDMKIFGDGKVPPPKWLLPHFLAFIDALDMYKAVPFPSSDPKYESRLPKTYLIWAKDGVCGKPGDPRPEPAPDGSHDPREMLWLLNDRTDLGPNGWNTLVGENKVAAIDAISGVNHFTMMNGEKAKDLSTFIEKAFE</sequence>
<evidence type="ECO:0000256" key="2">
    <source>
        <dbReference type="ARBA" id="ARBA00022553"/>
    </source>
</evidence>
<dbReference type="FunFam" id="3.40.50.1820:FF:000116">
    <property type="entry name" value="Sterigmatocystin biosynthesis polyketide synthase"/>
    <property type="match status" value="1"/>
</dbReference>
<evidence type="ECO:0000256" key="4">
    <source>
        <dbReference type="ARBA" id="ARBA00022737"/>
    </source>
</evidence>
<dbReference type="PANTHER" id="PTHR43775:SF45">
    <property type="entry name" value="CONIDIAL PIGMENT POLYKETIDE SYNTHASE ALB1"/>
    <property type="match status" value="1"/>
</dbReference>
<evidence type="ECO:0000313" key="11">
    <source>
        <dbReference type="Proteomes" id="UP000054383"/>
    </source>
</evidence>
<dbReference type="PROSITE" id="PS50075">
    <property type="entry name" value="CARRIER"/>
    <property type="match status" value="2"/>
</dbReference>
<feature type="domain" description="Ketosynthase family 3 (KS3)" evidence="8">
    <location>
        <begin position="381"/>
        <end position="812"/>
    </location>
</feature>
<dbReference type="SUPFAM" id="SSF52151">
    <property type="entry name" value="FabD/lysophospholipase-like"/>
    <property type="match status" value="1"/>
</dbReference>
<dbReference type="InterPro" id="IPR020806">
    <property type="entry name" value="PKS_PP-bd"/>
</dbReference>
<dbReference type="FunFam" id="3.40.47.10:FF:000031">
    <property type="entry name" value="Sterigmatocystin biosynthesis polyketide synthase"/>
    <property type="match status" value="1"/>
</dbReference>
<dbReference type="Proteomes" id="UP000054383">
    <property type="component" value="Unassembled WGS sequence"/>
</dbReference>
<dbReference type="PROSITE" id="PS52019">
    <property type="entry name" value="PKS_MFAS_DH"/>
    <property type="match status" value="1"/>
</dbReference>
<dbReference type="PANTHER" id="PTHR43775">
    <property type="entry name" value="FATTY ACID SYNTHASE"/>
    <property type="match status" value="1"/>
</dbReference>
<dbReference type="InterPro" id="IPR018201">
    <property type="entry name" value="Ketoacyl_synth_AS"/>
</dbReference>
<dbReference type="Gene3D" id="3.30.70.3290">
    <property type="match status" value="1"/>
</dbReference>
<dbReference type="SMART" id="SM00823">
    <property type="entry name" value="PKS_PP"/>
    <property type="match status" value="2"/>
</dbReference>
<dbReference type="InterPro" id="IPR014030">
    <property type="entry name" value="Ketoacyl_synth_N"/>
</dbReference>
<dbReference type="InterPro" id="IPR049900">
    <property type="entry name" value="PKS_mFAS_DH"/>
</dbReference>
<dbReference type="InterPro" id="IPR030918">
    <property type="entry name" value="PT_fungal_PKS"/>
</dbReference>
<keyword evidence="11" id="KW-1185">Reference proteome</keyword>
<dbReference type="PROSITE" id="PS52004">
    <property type="entry name" value="KS3_2"/>
    <property type="match status" value="1"/>
</dbReference>
<dbReference type="EMBL" id="CVMT01000003">
    <property type="protein sequence ID" value="CRG87409.1"/>
    <property type="molecule type" value="Genomic_DNA"/>
</dbReference>
<dbReference type="PROSITE" id="PS00606">
    <property type="entry name" value="KS3_1"/>
    <property type="match status" value="1"/>
</dbReference>
<dbReference type="GO" id="GO:0004315">
    <property type="term" value="F:3-oxoacyl-[acyl-carrier-protein] synthase activity"/>
    <property type="evidence" value="ECO:0007669"/>
    <property type="project" value="InterPro"/>
</dbReference>
<dbReference type="InterPro" id="IPR016036">
    <property type="entry name" value="Malonyl_transacylase_ACP-bd"/>
</dbReference>
<feature type="compositionally biased region" description="Low complexity" evidence="6">
    <location>
        <begin position="1728"/>
        <end position="1752"/>
    </location>
</feature>
<dbReference type="STRING" id="28573.A0A0U1LVK9"/>
<dbReference type="OMA" id="WKDSIWA"/>
<evidence type="ECO:0000259" key="7">
    <source>
        <dbReference type="PROSITE" id="PS50075"/>
    </source>
</evidence>
<dbReference type="InterPro" id="IPR029058">
    <property type="entry name" value="AB_hydrolase_fold"/>
</dbReference>
<dbReference type="InterPro" id="IPR014043">
    <property type="entry name" value="Acyl_transferase_dom"/>
</dbReference>
<dbReference type="OrthoDB" id="329835at2759"/>
<dbReference type="Pfam" id="PF00975">
    <property type="entry name" value="Thioesterase"/>
    <property type="match status" value="1"/>
</dbReference>
<dbReference type="NCBIfam" id="TIGR04532">
    <property type="entry name" value="PT_fungal_PKS"/>
    <property type="match status" value="1"/>
</dbReference>
<dbReference type="InterPro" id="IPR001031">
    <property type="entry name" value="Thioesterase"/>
</dbReference>
<dbReference type="Pfam" id="PF00550">
    <property type="entry name" value="PP-binding"/>
    <property type="match status" value="2"/>
</dbReference>
<dbReference type="Pfam" id="PF22621">
    <property type="entry name" value="CurL-like_PKS_C"/>
    <property type="match status" value="1"/>
</dbReference>